<dbReference type="Proteomes" id="UP000821845">
    <property type="component" value="Chromosome 7"/>
</dbReference>
<organism evidence="1 2">
    <name type="scientific">Hyalomma asiaticum</name>
    <name type="common">Tick</name>
    <dbReference type="NCBI Taxonomy" id="266040"/>
    <lineage>
        <taxon>Eukaryota</taxon>
        <taxon>Metazoa</taxon>
        <taxon>Ecdysozoa</taxon>
        <taxon>Arthropoda</taxon>
        <taxon>Chelicerata</taxon>
        <taxon>Arachnida</taxon>
        <taxon>Acari</taxon>
        <taxon>Parasitiformes</taxon>
        <taxon>Ixodida</taxon>
        <taxon>Ixodoidea</taxon>
        <taxon>Ixodidae</taxon>
        <taxon>Hyalomminae</taxon>
        <taxon>Hyalomma</taxon>
    </lineage>
</organism>
<proteinExistence type="predicted"/>
<accession>A0ACB7RWD8</accession>
<dbReference type="EMBL" id="CM023487">
    <property type="protein sequence ID" value="KAH6927031.1"/>
    <property type="molecule type" value="Genomic_DNA"/>
</dbReference>
<evidence type="ECO:0000313" key="1">
    <source>
        <dbReference type="EMBL" id="KAH6927031.1"/>
    </source>
</evidence>
<evidence type="ECO:0000313" key="2">
    <source>
        <dbReference type="Proteomes" id="UP000821845"/>
    </source>
</evidence>
<reference evidence="1" key="1">
    <citation type="submission" date="2020-05" db="EMBL/GenBank/DDBJ databases">
        <title>Large-scale comparative analyses of tick genomes elucidate their genetic diversity and vector capacities.</title>
        <authorList>
            <person name="Jia N."/>
            <person name="Wang J."/>
            <person name="Shi W."/>
            <person name="Du L."/>
            <person name="Sun Y."/>
            <person name="Zhan W."/>
            <person name="Jiang J."/>
            <person name="Wang Q."/>
            <person name="Zhang B."/>
            <person name="Ji P."/>
            <person name="Sakyi L.B."/>
            <person name="Cui X."/>
            <person name="Yuan T."/>
            <person name="Jiang B."/>
            <person name="Yang W."/>
            <person name="Lam T.T.-Y."/>
            <person name="Chang Q."/>
            <person name="Ding S."/>
            <person name="Wang X."/>
            <person name="Zhu J."/>
            <person name="Ruan X."/>
            <person name="Zhao L."/>
            <person name="Wei J."/>
            <person name="Que T."/>
            <person name="Du C."/>
            <person name="Cheng J."/>
            <person name="Dai P."/>
            <person name="Han X."/>
            <person name="Huang E."/>
            <person name="Gao Y."/>
            <person name="Liu J."/>
            <person name="Shao H."/>
            <person name="Ye R."/>
            <person name="Li L."/>
            <person name="Wei W."/>
            <person name="Wang X."/>
            <person name="Wang C."/>
            <person name="Yang T."/>
            <person name="Huo Q."/>
            <person name="Li W."/>
            <person name="Guo W."/>
            <person name="Chen H."/>
            <person name="Zhou L."/>
            <person name="Ni X."/>
            <person name="Tian J."/>
            <person name="Zhou Y."/>
            <person name="Sheng Y."/>
            <person name="Liu T."/>
            <person name="Pan Y."/>
            <person name="Xia L."/>
            <person name="Li J."/>
            <person name="Zhao F."/>
            <person name="Cao W."/>
        </authorList>
    </citation>
    <scope>NUCLEOTIDE SEQUENCE</scope>
    <source>
        <strain evidence="1">Hyas-2018</strain>
    </source>
</reference>
<protein>
    <submittedName>
        <fullName evidence="1">Uncharacterized protein</fullName>
    </submittedName>
</protein>
<name>A0ACB7RWD8_HYAAI</name>
<keyword evidence="2" id="KW-1185">Reference proteome</keyword>
<sequence length="214" mass="23724">MGDLSTRLSLKEAIYLPKIILDGPERNQYDRPLKPLTGLPSRTLKFPSRYRVPINLFDAVHKAQGAIHGLKDAARRSKRAAYELPDGSELIVGSYQTSFSCAGLRYGYYADTDNECKIFHICHPVVLADGSEQMNHWSFFCGNQTVFNQLTLTCSFPEEAVPCQSARDFYYVNDNIGVEDAPFLTDDDVSRGQALYPGYGARLSGRAAAAAAKK</sequence>
<comment type="caution">
    <text evidence="1">The sequence shown here is derived from an EMBL/GenBank/DDBJ whole genome shotgun (WGS) entry which is preliminary data.</text>
</comment>
<gene>
    <name evidence="1" type="ORF">HPB50_025346</name>
</gene>